<gene>
    <name evidence="2" type="ORF">GE061_010316</name>
</gene>
<feature type="transmembrane region" description="Helical" evidence="1">
    <location>
        <begin position="67"/>
        <end position="85"/>
    </location>
</feature>
<dbReference type="Proteomes" id="UP000466442">
    <property type="component" value="Unassembled WGS sequence"/>
</dbReference>
<sequence>MCEPMTERIWLRRVSFSYHRIYQYQLLGSEIGFAAMGASELPRNRPKPQRRAENDSRDMWFCARRQCTIPSVTVLVCILLGLLILTKHLKELYDLNRKAQRFRRYTDFLEEVLSPDTMFERAKAEECKELVENDLSLNNWNYETTYNKNFNLKYNEEDVMNKADLPGFRKFKFMKTVNDKMKFVPKRQIVTASEYKEKYPGYLGKEPVNGELKNFFPKAHCKIVGLTRDDQPKIPLEIESAGKYIDPYVSQCHMDYTYKSPYNVQKLNYMPPDYLSSMFPKAPSPSERAQCDAFLYRNLGKRLVPMMSLTKEHYRREMLQADPRSPYPVYNLRQTKGDVLRTPAMYHTEYSHIGNNWQTDILVNHL</sequence>
<dbReference type="AlphaFoldDB" id="A0A8S9Y2Q6"/>
<organism evidence="2 3">
    <name type="scientific">Apolygus lucorum</name>
    <name type="common">Small green plant bug</name>
    <name type="synonym">Lygocoris lucorum</name>
    <dbReference type="NCBI Taxonomy" id="248454"/>
    <lineage>
        <taxon>Eukaryota</taxon>
        <taxon>Metazoa</taxon>
        <taxon>Ecdysozoa</taxon>
        <taxon>Arthropoda</taxon>
        <taxon>Hexapoda</taxon>
        <taxon>Insecta</taxon>
        <taxon>Pterygota</taxon>
        <taxon>Neoptera</taxon>
        <taxon>Paraneoptera</taxon>
        <taxon>Hemiptera</taxon>
        <taxon>Heteroptera</taxon>
        <taxon>Panheteroptera</taxon>
        <taxon>Cimicomorpha</taxon>
        <taxon>Miridae</taxon>
        <taxon>Mirini</taxon>
        <taxon>Apolygus</taxon>
    </lineage>
</organism>
<keyword evidence="1" id="KW-0472">Membrane</keyword>
<reference evidence="2" key="1">
    <citation type="journal article" date="2021" name="Mol. Ecol. Resour.">
        <title>Apolygus lucorum genome provides insights into omnivorousness and mesophyll feeding.</title>
        <authorList>
            <person name="Liu Y."/>
            <person name="Liu H."/>
            <person name="Wang H."/>
            <person name="Huang T."/>
            <person name="Liu B."/>
            <person name="Yang B."/>
            <person name="Yin L."/>
            <person name="Li B."/>
            <person name="Zhang Y."/>
            <person name="Zhang S."/>
            <person name="Jiang F."/>
            <person name="Zhang X."/>
            <person name="Ren Y."/>
            <person name="Wang B."/>
            <person name="Wang S."/>
            <person name="Lu Y."/>
            <person name="Wu K."/>
            <person name="Fan W."/>
            <person name="Wang G."/>
        </authorList>
    </citation>
    <scope>NUCLEOTIDE SEQUENCE</scope>
    <source>
        <strain evidence="2">12Hb</strain>
    </source>
</reference>
<proteinExistence type="predicted"/>
<keyword evidence="1" id="KW-1133">Transmembrane helix</keyword>
<comment type="caution">
    <text evidence="2">The sequence shown here is derived from an EMBL/GenBank/DDBJ whole genome shotgun (WGS) entry which is preliminary data.</text>
</comment>
<evidence type="ECO:0000313" key="3">
    <source>
        <dbReference type="Proteomes" id="UP000466442"/>
    </source>
</evidence>
<keyword evidence="1" id="KW-0812">Transmembrane</keyword>
<dbReference type="OrthoDB" id="382863at2759"/>
<protein>
    <submittedName>
        <fullName evidence="2">Uncharacterized protein</fullName>
    </submittedName>
</protein>
<accession>A0A8S9Y2Q6</accession>
<evidence type="ECO:0000256" key="1">
    <source>
        <dbReference type="SAM" id="Phobius"/>
    </source>
</evidence>
<dbReference type="EMBL" id="WIXP02000002">
    <property type="protein sequence ID" value="KAF6215560.1"/>
    <property type="molecule type" value="Genomic_DNA"/>
</dbReference>
<name>A0A8S9Y2Q6_APOLU</name>
<evidence type="ECO:0000313" key="2">
    <source>
        <dbReference type="EMBL" id="KAF6215560.1"/>
    </source>
</evidence>
<keyword evidence="3" id="KW-1185">Reference proteome</keyword>